<dbReference type="PANTHER" id="PTHR43537:SF49">
    <property type="entry name" value="TRANSCRIPTIONAL REGULATORY PROTEIN"/>
    <property type="match status" value="1"/>
</dbReference>
<keyword evidence="3" id="KW-0804">Transcription</keyword>
<dbReference type="GO" id="GO:0003700">
    <property type="term" value="F:DNA-binding transcription factor activity"/>
    <property type="evidence" value="ECO:0007669"/>
    <property type="project" value="InterPro"/>
</dbReference>
<evidence type="ECO:0000259" key="5">
    <source>
        <dbReference type="PROSITE" id="PS50949"/>
    </source>
</evidence>
<reference evidence="6 7" key="1">
    <citation type="submission" date="2019-07" db="EMBL/GenBank/DDBJ databases">
        <title>Qingshengfaniella alkalisoli gen. nov., sp. nov., isolated from saline soil.</title>
        <authorList>
            <person name="Xu L."/>
            <person name="Huang X.-X."/>
            <person name="Sun J.-Q."/>
        </authorList>
    </citation>
    <scope>NUCLEOTIDE SEQUENCE [LARGE SCALE GENOMIC DNA]</scope>
    <source>
        <strain evidence="6 7">DSM 27279</strain>
    </source>
</reference>
<name>A0A556AKJ5_9BURK</name>
<keyword evidence="2" id="KW-0238">DNA-binding</keyword>
<proteinExistence type="predicted"/>
<dbReference type="InterPro" id="IPR036388">
    <property type="entry name" value="WH-like_DNA-bd_sf"/>
</dbReference>
<evidence type="ECO:0000313" key="6">
    <source>
        <dbReference type="EMBL" id="TSH93414.1"/>
    </source>
</evidence>
<dbReference type="EMBL" id="VLTJ01000028">
    <property type="protein sequence ID" value="TSH93414.1"/>
    <property type="molecule type" value="Genomic_DNA"/>
</dbReference>
<dbReference type="SMART" id="SM00895">
    <property type="entry name" value="FCD"/>
    <property type="match status" value="1"/>
</dbReference>
<dbReference type="SUPFAM" id="SSF48008">
    <property type="entry name" value="GntR ligand-binding domain-like"/>
    <property type="match status" value="1"/>
</dbReference>
<feature type="compositionally biased region" description="Low complexity" evidence="4">
    <location>
        <begin position="1"/>
        <end position="14"/>
    </location>
</feature>
<dbReference type="PANTHER" id="PTHR43537">
    <property type="entry name" value="TRANSCRIPTIONAL REGULATOR, GNTR FAMILY"/>
    <property type="match status" value="1"/>
</dbReference>
<evidence type="ECO:0000313" key="7">
    <source>
        <dbReference type="Proteomes" id="UP000318405"/>
    </source>
</evidence>
<organism evidence="6 7">
    <name type="scientific">Verticiella sediminum</name>
    <dbReference type="NCBI Taxonomy" id="1247510"/>
    <lineage>
        <taxon>Bacteria</taxon>
        <taxon>Pseudomonadati</taxon>
        <taxon>Pseudomonadota</taxon>
        <taxon>Betaproteobacteria</taxon>
        <taxon>Burkholderiales</taxon>
        <taxon>Alcaligenaceae</taxon>
        <taxon>Verticiella</taxon>
    </lineage>
</organism>
<dbReference type="CDD" id="cd07377">
    <property type="entry name" value="WHTH_GntR"/>
    <property type="match status" value="1"/>
</dbReference>
<sequence length="255" mass="27713">MTDTHSPSSPAAPAFHPLRRARGHTLSPAEQIARELGRAIVRGDYADGERVVEQAVADVFRVSRGPVRDALRLLEQQSLVEISPRRGTFVRAVSLRDVEDMFAIRGALLGLAARFLAERGEDAPLATVEALRAELPRLLAARPFPHVDFVKAVGRLGTGVVQASGSRQLAVTYRDLPHDAIWQLIWMQPEPPDYGRPERRRQAADDYTALVACMRGGRAGEAAEIARRIAETSCREVISHLGGYAGVAALASARG</sequence>
<dbReference type="InterPro" id="IPR000524">
    <property type="entry name" value="Tscrpt_reg_HTH_GntR"/>
</dbReference>
<dbReference type="Pfam" id="PF07729">
    <property type="entry name" value="FCD"/>
    <property type="match status" value="1"/>
</dbReference>
<accession>A0A556AKJ5</accession>
<dbReference type="OrthoDB" id="8680857at2"/>
<dbReference type="SUPFAM" id="SSF46785">
    <property type="entry name" value="Winged helix' DNA-binding domain"/>
    <property type="match status" value="1"/>
</dbReference>
<gene>
    <name evidence="6" type="ORF">FOZ76_14245</name>
</gene>
<dbReference type="AlphaFoldDB" id="A0A556AKJ5"/>
<dbReference type="RefSeq" id="WP_143948932.1">
    <property type="nucleotide sequence ID" value="NZ_BAABMB010000006.1"/>
</dbReference>
<dbReference type="Proteomes" id="UP000318405">
    <property type="component" value="Unassembled WGS sequence"/>
</dbReference>
<dbReference type="Gene3D" id="1.10.10.10">
    <property type="entry name" value="Winged helix-like DNA-binding domain superfamily/Winged helix DNA-binding domain"/>
    <property type="match status" value="1"/>
</dbReference>
<dbReference type="InterPro" id="IPR036390">
    <property type="entry name" value="WH_DNA-bd_sf"/>
</dbReference>
<dbReference type="SMART" id="SM00345">
    <property type="entry name" value="HTH_GNTR"/>
    <property type="match status" value="1"/>
</dbReference>
<dbReference type="InterPro" id="IPR008920">
    <property type="entry name" value="TF_FadR/GntR_C"/>
</dbReference>
<evidence type="ECO:0000256" key="2">
    <source>
        <dbReference type="ARBA" id="ARBA00023125"/>
    </source>
</evidence>
<comment type="caution">
    <text evidence="6">The sequence shown here is derived from an EMBL/GenBank/DDBJ whole genome shotgun (WGS) entry which is preliminary data.</text>
</comment>
<dbReference type="Pfam" id="PF00392">
    <property type="entry name" value="GntR"/>
    <property type="match status" value="1"/>
</dbReference>
<protein>
    <submittedName>
        <fullName evidence="6">GntR family transcriptional regulator</fullName>
    </submittedName>
</protein>
<dbReference type="PROSITE" id="PS50949">
    <property type="entry name" value="HTH_GNTR"/>
    <property type="match status" value="1"/>
</dbReference>
<feature type="region of interest" description="Disordered" evidence="4">
    <location>
        <begin position="1"/>
        <end position="20"/>
    </location>
</feature>
<dbReference type="Gene3D" id="1.20.120.530">
    <property type="entry name" value="GntR ligand-binding domain-like"/>
    <property type="match status" value="1"/>
</dbReference>
<evidence type="ECO:0000256" key="3">
    <source>
        <dbReference type="ARBA" id="ARBA00023163"/>
    </source>
</evidence>
<keyword evidence="1" id="KW-0805">Transcription regulation</keyword>
<evidence type="ECO:0000256" key="4">
    <source>
        <dbReference type="SAM" id="MobiDB-lite"/>
    </source>
</evidence>
<dbReference type="GO" id="GO:0003677">
    <property type="term" value="F:DNA binding"/>
    <property type="evidence" value="ECO:0007669"/>
    <property type="project" value="UniProtKB-KW"/>
</dbReference>
<keyword evidence="7" id="KW-1185">Reference proteome</keyword>
<dbReference type="InterPro" id="IPR011711">
    <property type="entry name" value="GntR_C"/>
</dbReference>
<feature type="domain" description="HTH gntR-type" evidence="5">
    <location>
        <begin position="26"/>
        <end position="93"/>
    </location>
</feature>
<evidence type="ECO:0000256" key="1">
    <source>
        <dbReference type="ARBA" id="ARBA00023015"/>
    </source>
</evidence>